<proteinExistence type="predicted"/>
<reference evidence="2" key="1">
    <citation type="submission" date="2022-11" db="UniProtKB">
        <authorList>
            <consortium name="WormBaseParasite"/>
        </authorList>
    </citation>
    <scope>IDENTIFICATION</scope>
</reference>
<evidence type="ECO:0000313" key="1">
    <source>
        <dbReference type="Proteomes" id="UP000887577"/>
    </source>
</evidence>
<dbReference type="Proteomes" id="UP000887577">
    <property type="component" value="Unplaced"/>
</dbReference>
<name>A0A914Y7Q8_9BILA</name>
<accession>A0A914Y7Q8</accession>
<protein>
    <submittedName>
        <fullName evidence="2">CCHC-type domain-containing protein</fullName>
    </submittedName>
</protein>
<dbReference type="InterPro" id="IPR005312">
    <property type="entry name" value="DUF1759"/>
</dbReference>
<organism evidence="1 2">
    <name type="scientific">Panagrolaimus superbus</name>
    <dbReference type="NCBI Taxonomy" id="310955"/>
    <lineage>
        <taxon>Eukaryota</taxon>
        <taxon>Metazoa</taxon>
        <taxon>Ecdysozoa</taxon>
        <taxon>Nematoda</taxon>
        <taxon>Chromadorea</taxon>
        <taxon>Rhabditida</taxon>
        <taxon>Tylenchina</taxon>
        <taxon>Panagrolaimomorpha</taxon>
        <taxon>Panagrolaimoidea</taxon>
        <taxon>Panagrolaimidae</taxon>
        <taxon>Panagrolaimus</taxon>
    </lineage>
</organism>
<dbReference type="Pfam" id="PF03564">
    <property type="entry name" value="DUF1759"/>
    <property type="match status" value="1"/>
</dbReference>
<sequence>MADYFFDDLIDIKEDIIIIQQEYDGMIQQFPPPWTEFQKADFHVLRTALMRNRDKWDEEFNLIKVKIDRLQNNDPAKNLTRQRLRTFKRNDENKRIQREMSMQIDRIERYLLLEQRFEQPYTDQMSSRSSIAFSEEETQLDDESVSNAVVLPQAPIVVNNYSTSPGKHTLASVSSSLIEKPIVLTSDIPIPSRPSTFHQIQVPSLNIPKFTGEYLKWNAFWQTFEIAVHQQNYPQVSKLIALRSYLGGRALEEVESFTISGENYETMVNTLKSRFGNPQFIIREFDLKLNALRPAQSNAESIRLIVVSVTNICREMKNFGINTDNYSLKNQIVSKLPPKEKCTLELMLFKNPETSIDIILEKMKEMEIEAEFFSSSKSRQQMPSSTRPLIDESVQAPVWQPTSSTNQQHQRPCSFCDGSHRSFKCMKYKTTEERINCLKAKKCCINCAAADHLQSECPKTSLKLTMCSKIFYFRQSR</sequence>
<dbReference type="WBParaSite" id="PSU_v2.g14783.t1">
    <property type="protein sequence ID" value="PSU_v2.g14783.t1"/>
    <property type="gene ID" value="PSU_v2.g14783"/>
</dbReference>
<keyword evidence="1" id="KW-1185">Reference proteome</keyword>
<evidence type="ECO:0000313" key="2">
    <source>
        <dbReference type="WBParaSite" id="PSU_v2.g14783.t1"/>
    </source>
</evidence>
<dbReference type="PANTHER" id="PTHR22954">
    <property type="entry name" value="RETROVIRAL PROTEASE-RELATED"/>
    <property type="match status" value="1"/>
</dbReference>
<dbReference type="PANTHER" id="PTHR22954:SF3">
    <property type="entry name" value="PROTEIN CBG08539"/>
    <property type="match status" value="1"/>
</dbReference>
<dbReference type="AlphaFoldDB" id="A0A914Y7Q8"/>